<keyword evidence="2" id="KW-1185">Reference proteome</keyword>
<gene>
    <name evidence="1" type="ORF">MTR62_07620</name>
</gene>
<evidence type="ECO:0000313" key="2">
    <source>
        <dbReference type="Proteomes" id="UP001162881"/>
    </source>
</evidence>
<name>A0ABT0BC84_9SPHN</name>
<dbReference type="EMBL" id="JALHLF010000020">
    <property type="protein sequence ID" value="MCJ2182559.1"/>
    <property type="molecule type" value="Genomic_DNA"/>
</dbReference>
<proteinExistence type="predicted"/>
<comment type="caution">
    <text evidence="1">The sequence shown here is derived from an EMBL/GenBank/DDBJ whole genome shotgun (WGS) entry which is preliminary data.</text>
</comment>
<sequence>MTGITAFMLRRRALREQRVLRILRGLAGTGAAQAEAHAEITALGGDLRALHALHALASRLGEAALEIREPEAQWLSADEVRVLAWLARAQRKLLPPIAPVPGRPSTANAEQAARLTAAICPAAQALCSMGIRLPALAMTNAVALSHRPM</sequence>
<dbReference type="Proteomes" id="UP001162881">
    <property type="component" value="Unassembled WGS sequence"/>
</dbReference>
<dbReference type="RefSeq" id="WP_244018614.1">
    <property type="nucleotide sequence ID" value="NZ_JALHLF010000020.1"/>
</dbReference>
<reference evidence="1" key="1">
    <citation type="submission" date="2022-03" db="EMBL/GenBank/DDBJ databases">
        <title>Identification of a novel bacterium isolated from mangrove sediments.</title>
        <authorList>
            <person name="Pan X."/>
        </authorList>
    </citation>
    <scope>NUCLEOTIDE SEQUENCE</scope>
    <source>
        <strain evidence="1">B1949</strain>
    </source>
</reference>
<evidence type="ECO:0000313" key="1">
    <source>
        <dbReference type="EMBL" id="MCJ2182559.1"/>
    </source>
</evidence>
<protein>
    <submittedName>
        <fullName evidence="1">Uncharacterized protein</fullName>
    </submittedName>
</protein>
<accession>A0ABT0BC84</accession>
<organism evidence="1 2">
    <name type="scientific">Novosphingobium organovorum</name>
    <dbReference type="NCBI Taxonomy" id="2930092"/>
    <lineage>
        <taxon>Bacteria</taxon>
        <taxon>Pseudomonadati</taxon>
        <taxon>Pseudomonadota</taxon>
        <taxon>Alphaproteobacteria</taxon>
        <taxon>Sphingomonadales</taxon>
        <taxon>Sphingomonadaceae</taxon>
        <taxon>Novosphingobium</taxon>
    </lineage>
</organism>